<dbReference type="SMART" id="SM00382">
    <property type="entry name" value="AAA"/>
    <property type="match status" value="1"/>
</dbReference>
<keyword evidence="6" id="KW-1185">Reference proteome</keyword>
<keyword evidence="2" id="KW-0808">Transferase</keyword>
<reference evidence="5" key="1">
    <citation type="journal article" date="2014" name="Int. J. Syst. Evol. Microbiol.">
        <title>Complete genome sequence of Corynebacterium casei LMG S-19264T (=DSM 44701T), isolated from a smear-ripened cheese.</title>
        <authorList>
            <consortium name="US DOE Joint Genome Institute (JGI-PGF)"/>
            <person name="Walter F."/>
            <person name="Albersmeier A."/>
            <person name="Kalinowski J."/>
            <person name="Ruckert C."/>
        </authorList>
    </citation>
    <scope>NUCLEOTIDE SEQUENCE</scope>
    <source>
        <strain evidence="5">KCTC 23430</strain>
    </source>
</reference>
<dbReference type="GO" id="GO:0008408">
    <property type="term" value="F:3'-5' exonuclease activity"/>
    <property type="evidence" value="ECO:0007669"/>
    <property type="project" value="InterPro"/>
</dbReference>
<dbReference type="RefSeq" id="WP_189475858.1">
    <property type="nucleotide sequence ID" value="NZ_BMYM01000001.1"/>
</dbReference>
<dbReference type="Pfam" id="PF13177">
    <property type="entry name" value="DNA_pol3_delta2"/>
    <property type="match status" value="1"/>
</dbReference>
<keyword evidence="2" id="KW-0239">DNA-directed DNA polymerase</keyword>
<accession>A0A918XFK7</accession>
<gene>
    <name evidence="5" type="primary">holB</name>
    <name evidence="5" type="ORF">GCM10007053_10870</name>
</gene>
<dbReference type="InterPro" id="IPR004622">
    <property type="entry name" value="DNA_pol_HolB"/>
</dbReference>
<evidence type="ECO:0000259" key="4">
    <source>
        <dbReference type="SMART" id="SM00382"/>
    </source>
</evidence>
<evidence type="ECO:0000313" key="5">
    <source>
        <dbReference type="EMBL" id="GHD29781.1"/>
    </source>
</evidence>
<evidence type="ECO:0000256" key="2">
    <source>
        <dbReference type="ARBA" id="ARBA00022932"/>
    </source>
</evidence>
<dbReference type="NCBIfam" id="TIGR00678">
    <property type="entry name" value="holB"/>
    <property type="match status" value="1"/>
</dbReference>
<comment type="caution">
    <text evidence="5">The sequence shown here is derived from an EMBL/GenBank/DDBJ whole genome shotgun (WGS) entry which is preliminary data.</text>
</comment>
<sequence length="337" mass="36339">MNPFEDAPAVSHFLPWQGAAWTTLYDTFVADKLPHALLLCGPEGTGKSVFALALARLILCQSPVDGLACGQCKACELSRTGAHGDFRWVTPEDDSLQIKIDQVRAAIEFTTKTAMFGQRKVLVLAPAEAMNVNAANALLKCLEEPAPGTHLLLVSNRPQGLPATVRSRCQQLWFPVPDESSSRRWLESRHGPGSVSDDLLGLAQMRPLTADGLLREGTASDVLARRAALGALIRGQANVEQLRGALADLDALALVNLLTDTVQDLLRCQSVQTLKSHAGQQAFVLLDELQRSRQSMQRGATPNRDIFGDASLQQYARVLGALRPGDTMAQTTGDVGL</sequence>
<dbReference type="SUPFAM" id="SSF52540">
    <property type="entry name" value="P-loop containing nucleoside triphosphate hydrolases"/>
    <property type="match status" value="1"/>
</dbReference>
<comment type="catalytic activity">
    <reaction evidence="3">
        <text>DNA(n) + a 2'-deoxyribonucleoside 5'-triphosphate = DNA(n+1) + diphosphate</text>
        <dbReference type="Rhea" id="RHEA:22508"/>
        <dbReference type="Rhea" id="RHEA-COMP:17339"/>
        <dbReference type="Rhea" id="RHEA-COMP:17340"/>
        <dbReference type="ChEBI" id="CHEBI:33019"/>
        <dbReference type="ChEBI" id="CHEBI:61560"/>
        <dbReference type="ChEBI" id="CHEBI:173112"/>
        <dbReference type="EC" id="2.7.7.7"/>
    </reaction>
</comment>
<dbReference type="InterPro" id="IPR050238">
    <property type="entry name" value="DNA_Rep/Repair_Clamp_Loader"/>
</dbReference>
<reference evidence="5" key="2">
    <citation type="submission" date="2020-09" db="EMBL/GenBank/DDBJ databases">
        <authorList>
            <person name="Sun Q."/>
            <person name="Kim S."/>
        </authorList>
    </citation>
    <scope>NUCLEOTIDE SEQUENCE</scope>
    <source>
        <strain evidence="5">KCTC 23430</strain>
    </source>
</reference>
<dbReference type="Gene3D" id="3.40.50.300">
    <property type="entry name" value="P-loop containing nucleotide triphosphate hydrolases"/>
    <property type="match status" value="1"/>
</dbReference>
<dbReference type="PANTHER" id="PTHR11669:SF8">
    <property type="entry name" value="DNA POLYMERASE III SUBUNIT DELTA"/>
    <property type="match status" value="1"/>
</dbReference>
<dbReference type="Proteomes" id="UP000644693">
    <property type="component" value="Unassembled WGS sequence"/>
</dbReference>
<protein>
    <recommendedName>
        <fullName evidence="1">DNA-directed DNA polymerase</fullName>
        <ecNumber evidence="1">2.7.7.7</ecNumber>
    </recommendedName>
</protein>
<dbReference type="GO" id="GO:0009360">
    <property type="term" value="C:DNA polymerase III complex"/>
    <property type="evidence" value="ECO:0007669"/>
    <property type="project" value="TreeGrafter"/>
</dbReference>
<dbReference type="AlphaFoldDB" id="A0A918XFK7"/>
<evidence type="ECO:0000256" key="1">
    <source>
        <dbReference type="ARBA" id="ARBA00012417"/>
    </source>
</evidence>
<dbReference type="GO" id="GO:0006261">
    <property type="term" value="P:DNA-templated DNA replication"/>
    <property type="evidence" value="ECO:0007669"/>
    <property type="project" value="TreeGrafter"/>
</dbReference>
<feature type="domain" description="AAA+ ATPase" evidence="4">
    <location>
        <begin position="33"/>
        <end position="178"/>
    </location>
</feature>
<dbReference type="InterPro" id="IPR003593">
    <property type="entry name" value="AAA+_ATPase"/>
</dbReference>
<evidence type="ECO:0000313" key="6">
    <source>
        <dbReference type="Proteomes" id="UP000644693"/>
    </source>
</evidence>
<keyword evidence="2" id="KW-0548">Nucleotidyltransferase</keyword>
<proteinExistence type="predicted"/>
<dbReference type="PANTHER" id="PTHR11669">
    <property type="entry name" value="REPLICATION FACTOR C / DNA POLYMERASE III GAMMA-TAU SUBUNIT"/>
    <property type="match status" value="1"/>
</dbReference>
<dbReference type="EMBL" id="BMYM01000001">
    <property type="protein sequence ID" value="GHD29781.1"/>
    <property type="molecule type" value="Genomic_DNA"/>
</dbReference>
<dbReference type="InterPro" id="IPR027417">
    <property type="entry name" value="P-loop_NTPase"/>
</dbReference>
<name>A0A918XFK7_9GAMM</name>
<dbReference type="GO" id="GO:0003887">
    <property type="term" value="F:DNA-directed DNA polymerase activity"/>
    <property type="evidence" value="ECO:0007669"/>
    <property type="project" value="UniProtKB-KW"/>
</dbReference>
<dbReference type="EC" id="2.7.7.7" evidence="1"/>
<organism evidence="5 6">
    <name type="scientific">Parahalioglobus pacificus</name>
    <dbReference type="NCBI Taxonomy" id="930806"/>
    <lineage>
        <taxon>Bacteria</taxon>
        <taxon>Pseudomonadati</taxon>
        <taxon>Pseudomonadota</taxon>
        <taxon>Gammaproteobacteria</taxon>
        <taxon>Cellvibrionales</taxon>
        <taxon>Halieaceae</taxon>
        <taxon>Parahalioglobus</taxon>
    </lineage>
</organism>
<evidence type="ECO:0000256" key="3">
    <source>
        <dbReference type="ARBA" id="ARBA00049244"/>
    </source>
</evidence>